<protein>
    <submittedName>
        <fullName evidence="1">Uncharacterized protein</fullName>
    </submittedName>
</protein>
<gene>
    <name evidence="1" type="ORF">ACAOBT_LOCUS9748</name>
</gene>
<accession>A0A9P0KJK0</accession>
<reference evidence="1" key="1">
    <citation type="submission" date="2022-03" db="EMBL/GenBank/DDBJ databases">
        <authorList>
            <person name="Sayadi A."/>
        </authorList>
    </citation>
    <scope>NUCLEOTIDE SEQUENCE</scope>
</reference>
<proteinExistence type="predicted"/>
<evidence type="ECO:0000313" key="1">
    <source>
        <dbReference type="EMBL" id="CAH1972000.1"/>
    </source>
</evidence>
<evidence type="ECO:0000313" key="2">
    <source>
        <dbReference type="Proteomes" id="UP001152888"/>
    </source>
</evidence>
<dbReference type="AlphaFoldDB" id="A0A9P0KJK0"/>
<keyword evidence="2" id="KW-1185">Reference proteome</keyword>
<dbReference type="EMBL" id="CAKOFQ010006793">
    <property type="protein sequence ID" value="CAH1972000.1"/>
    <property type="molecule type" value="Genomic_DNA"/>
</dbReference>
<sequence>MTHSYIEHIRRRRFGTSTFGQVAVGKTLSHKFRDISDASEHFSSSDDLEETLDLIQIPKCEGYFEDVVRQMPDNVYFDHFRMSRQKTEYLAKKFAVSQYFSAGREGDSEKISALQFITVFLWYA</sequence>
<dbReference type="OrthoDB" id="8063542at2759"/>
<comment type="caution">
    <text evidence="1">The sequence shown here is derived from an EMBL/GenBank/DDBJ whole genome shotgun (WGS) entry which is preliminary data.</text>
</comment>
<organism evidence="1 2">
    <name type="scientific">Acanthoscelides obtectus</name>
    <name type="common">Bean weevil</name>
    <name type="synonym">Bruchus obtectus</name>
    <dbReference type="NCBI Taxonomy" id="200917"/>
    <lineage>
        <taxon>Eukaryota</taxon>
        <taxon>Metazoa</taxon>
        <taxon>Ecdysozoa</taxon>
        <taxon>Arthropoda</taxon>
        <taxon>Hexapoda</taxon>
        <taxon>Insecta</taxon>
        <taxon>Pterygota</taxon>
        <taxon>Neoptera</taxon>
        <taxon>Endopterygota</taxon>
        <taxon>Coleoptera</taxon>
        <taxon>Polyphaga</taxon>
        <taxon>Cucujiformia</taxon>
        <taxon>Chrysomeloidea</taxon>
        <taxon>Chrysomelidae</taxon>
        <taxon>Bruchinae</taxon>
        <taxon>Bruchini</taxon>
        <taxon>Acanthoscelides</taxon>
    </lineage>
</organism>
<dbReference type="Proteomes" id="UP001152888">
    <property type="component" value="Unassembled WGS sequence"/>
</dbReference>
<name>A0A9P0KJK0_ACAOB</name>